<protein>
    <recommendedName>
        <fullName evidence="9">Ornithine aminotransferase</fullName>
    </recommendedName>
</protein>
<sequence length="343" mass="38131">MNSIFFTGGNFARLAVKNNTRKMGETKNKFRVLMGKVKVELDFMYSGGFPRLKQSFVSSDPISESQDMISSASFARGGMLLYNSPLSDEAMMFTGACSRLLRFSSPPTYVSLSINIPNSSPPPIQIEELINRVDEGEFQIVFLEPLQGLCGIYRFQQKDLIDLRSACNNCKTLLVMDEVQCGLGRSGSLWAHTTLGVEPDAMLIGFGDDIGIGAIVVNDLLADYVHFYQPDKQFMPTARCLDASKLLNMVSQQEYLNKVERSGNYLMGSLTKNLGMHHQVVGIRSVGLVATIQLKVNAHPLIISCQQLGLQLDFGGIPNNIRIMLPCAKFLWFNFHFMNVLMA</sequence>
<dbReference type="InterPro" id="IPR015422">
    <property type="entry name" value="PyrdxlP-dep_Trfase_small"/>
</dbReference>
<dbReference type="GO" id="GO:0030170">
    <property type="term" value="F:pyridoxal phosphate binding"/>
    <property type="evidence" value="ECO:0000318"/>
    <property type="project" value="GO_Central"/>
</dbReference>
<evidence type="ECO:0008006" key="9">
    <source>
        <dbReference type="Google" id="ProtNLM"/>
    </source>
</evidence>
<dbReference type="InterPro" id="IPR050103">
    <property type="entry name" value="Class-III_PLP-dep_AT"/>
</dbReference>
<evidence type="ECO:0000256" key="2">
    <source>
        <dbReference type="ARBA" id="ARBA00008954"/>
    </source>
</evidence>
<dbReference type="Gene3D" id="3.40.640.10">
    <property type="entry name" value="Type I PLP-dependent aspartate aminotransferase-like (Major domain)"/>
    <property type="match status" value="1"/>
</dbReference>
<comment type="similarity">
    <text evidence="2 6">Belongs to the class-III pyridoxal-phosphate-dependent aminotransferase family.</text>
</comment>
<dbReference type="InterPro" id="IPR015424">
    <property type="entry name" value="PyrdxlP-dep_Trfase"/>
</dbReference>
<keyword evidence="8" id="KW-1185">Reference proteome</keyword>
<dbReference type="AlphaFoldDB" id="A0A9R1VJ11"/>
<keyword evidence="5 6" id="KW-0663">Pyridoxal phosphate</keyword>
<dbReference type="GO" id="GO:0042802">
    <property type="term" value="F:identical protein binding"/>
    <property type="evidence" value="ECO:0000318"/>
    <property type="project" value="GO_Central"/>
</dbReference>
<dbReference type="Pfam" id="PF00202">
    <property type="entry name" value="Aminotran_3"/>
    <property type="match status" value="1"/>
</dbReference>
<comment type="cofactor">
    <cofactor evidence="1">
        <name>pyridoxal 5'-phosphate</name>
        <dbReference type="ChEBI" id="CHEBI:597326"/>
    </cofactor>
</comment>
<name>A0A9R1VJ11_LACSA</name>
<dbReference type="Proteomes" id="UP000235145">
    <property type="component" value="Unassembled WGS sequence"/>
</dbReference>
<organism evidence="7 8">
    <name type="scientific">Lactuca sativa</name>
    <name type="common">Garden lettuce</name>
    <dbReference type="NCBI Taxonomy" id="4236"/>
    <lineage>
        <taxon>Eukaryota</taxon>
        <taxon>Viridiplantae</taxon>
        <taxon>Streptophyta</taxon>
        <taxon>Embryophyta</taxon>
        <taxon>Tracheophyta</taxon>
        <taxon>Spermatophyta</taxon>
        <taxon>Magnoliopsida</taxon>
        <taxon>eudicotyledons</taxon>
        <taxon>Gunneridae</taxon>
        <taxon>Pentapetalae</taxon>
        <taxon>asterids</taxon>
        <taxon>campanulids</taxon>
        <taxon>Asterales</taxon>
        <taxon>Asteraceae</taxon>
        <taxon>Cichorioideae</taxon>
        <taxon>Cichorieae</taxon>
        <taxon>Lactucinae</taxon>
        <taxon>Lactuca</taxon>
    </lineage>
</organism>
<dbReference type="PANTHER" id="PTHR11986:SF79">
    <property type="entry name" value="ACETYLORNITHINE AMINOTRANSFERASE, MITOCHONDRIAL"/>
    <property type="match status" value="1"/>
</dbReference>
<evidence type="ECO:0000256" key="3">
    <source>
        <dbReference type="ARBA" id="ARBA00022576"/>
    </source>
</evidence>
<keyword evidence="4" id="KW-0808">Transferase</keyword>
<comment type="caution">
    <text evidence="7">The sequence shown here is derived from an EMBL/GenBank/DDBJ whole genome shotgun (WGS) entry which is preliminary data.</text>
</comment>
<accession>A0A9R1VJ11</accession>
<proteinExistence type="inferred from homology"/>
<evidence type="ECO:0000256" key="6">
    <source>
        <dbReference type="RuleBase" id="RU003560"/>
    </source>
</evidence>
<keyword evidence="3" id="KW-0032">Aminotransferase</keyword>
<evidence type="ECO:0000256" key="4">
    <source>
        <dbReference type="ARBA" id="ARBA00022679"/>
    </source>
</evidence>
<dbReference type="EMBL" id="NBSK02000005">
    <property type="protein sequence ID" value="KAJ0206923.1"/>
    <property type="molecule type" value="Genomic_DNA"/>
</dbReference>
<reference evidence="7 8" key="1">
    <citation type="journal article" date="2017" name="Nat. Commun.">
        <title>Genome assembly with in vitro proximity ligation data and whole-genome triplication in lettuce.</title>
        <authorList>
            <person name="Reyes-Chin-Wo S."/>
            <person name="Wang Z."/>
            <person name="Yang X."/>
            <person name="Kozik A."/>
            <person name="Arikit S."/>
            <person name="Song C."/>
            <person name="Xia L."/>
            <person name="Froenicke L."/>
            <person name="Lavelle D.O."/>
            <person name="Truco M.J."/>
            <person name="Xia R."/>
            <person name="Zhu S."/>
            <person name="Xu C."/>
            <person name="Xu H."/>
            <person name="Xu X."/>
            <person name="Cox K."/>
            <person name="Korf I."/>
            <person name="Meyers B.C."/>
            <person name="Michelmore R.W."/>
        </authorList>
    </citation>
    <scope>NUCLEOTIDE SEQUENCE [LARGE SCALE GENOMIC DNA]</scope>
    <source>
        <strain evidence="8">cv. Salinas</strain>
        <tissue evidence="7">Seedlings</tissue>
    </source>
</reference>
<dbReference type="PANTHER" id="PTHR11986">
    <property type="entry name" value="AMINOTRANSFERASE CLASS III"/>
    <property type="match status" value="1"/>
</dbReference>
<evidence type="ECO:0000313" key="8">
    <source>
        <dbReference type="Proteomes" id="UP000235145"/>
    </source>
</evidence>
<gene>
    <name evidence="7" type="ORF">LSAT_V11C500231040</name>
</gene>
<dbReference type="GO" id="GO:0008483">
    <property type="term" value="F:transaminase activity"/>
    <property type="evidence" value="ECO:0007669"/>
    <property type="project" value="UniProtKB-KW"/>
</dbReference>
<dbReference type="SUPFAM" id="SSF53383">
    <property type="entry name" value="PLP-dependent transferases"/>
    <property type="match status" value="1"/>
</dbReference>
<evidence type="ECO:0000256" key="1">
    <source>
        <dbReference type="ARBA" id="ARBA00001933"/>
    </source>
</evidence>
<evidence type="ECO:0000256" key="5">
    <source>
        <dbReference type="ARBA" id="ARBA00022898"/>
    </source>
</evidence>
<dbReference type="InterPro" id="IPR005814">
    <property type="entry name" value="Aminotrans_3"/>
</dbReference>
<dbReference type="Gene3D" id="3.90.1150.10">
    <property type="entry name" value="Aspartate Aminotransferase, domain 1"/>
    <property type="match status" value="1"/>
</dbReference>
<evidence type="ECO:0000313" key="7">
    <source>
        <dbReference type="EMBL" id="KAJ0206923.1"/>
    </source>
</evidence>
<dbReference type="InterPro" id="IPR015421">
    <property type="entry name" value="PyrdxlP-dep_Trfase_major"/>
</dbReference>